<dbReference type="SUPFAM" id="SSF56112">
    <property type="entry name" value="Protein kinase-like (PK-like)"/>
    <property type="match status" value="1"/>
</dbReference>
<dbReference type="EMBL" id="PQFF01000099">
    <property type="protein sequence ID" value="RHZ82626.1"/>
    <property type="molecule type" value="Genomic_DNA"/>
</dbReference>
<keyword evidence="2" id="KW-1185">Reference proteome</keyword>
<dbReference type="Proteomes" id="UP000266861">
    <property type="component" value="Unassembled WGS sequence"/>
</dbReference>
<protein>
    <recommendedName>
        <fullName evidence="3">Protein kinase domain-containing protein</fullName>
    </recommendedName>
</protein>
<sequence>MIIAKEQYIWLSDLMDILRESIVLQLILKKRNNFGLLPPEVISEEKYTKVVNVYSFGIMAYE</sequence>
<dbReference type="AlphaFoldDB" id="A0A397J9G9"/>
<gene>
    <name evidence="1" type="ORF">Glove_106g22</name>
</gene>
<name>A0A397J9G9_9GLOM</name>
<dbReference type="InterPro" id="IPR011009">
    <property type="entry name" value="Kinase-like_dom_sf"/>
</dbReference>
<evidence type="ECO:0008006" key="3">
    <source>
        <dbReference type="Google" id="ProtNLM"/>
    </source>
</evidence>
<evidence type="ECO:0000313" key="1">
    <source>
        <dbReference type="EMBL" id="RHZ82626.1"/>
    </source>
</evidence>
<dbReference type="OrthoDB" id="346907at2759"/>
<evidence type="ECO:0000313" key="2">
    <source>
        <dbReference type="Proteomes" id="UP000266861"/>
    </source>
</evidence>
<proteinExistence type="predicted"/>
<accession>A0A397J9G9</accession>
<organism evidence="1 2">
    <name type="scientific">Diversispora epigaea</name>
    <dbReference type="NCBI Taxonomy" id="1348612"/>
    <lineage>
        <taxon>Eukaryota</taxon>
        <taxon>Fungi</taxon>
        <taxon>Fungi incertae sedis</taxon>
        <taxon>Mucoromycota</taxon>
        <taxon>Glomeromycotina</taxon>
        <taxon>Glomeromycetes</taxon>
        <taxon>Diversisporales</taxon>
        <taxon>Diversisporaceae</taxon>
        <taxon>Diversispora</taxon>
    </lineage>
</organism>
<reference evidence="1 2" key="1">
    <citation type="submission" date="2018-08" db="EMBL/GenBank/DDBJ databases">
        <title>Genome and evolution of the arbuscular mycorrhizal fungus Diversispora epigaea (formerly Glomus versiforme) and its bacterial endosymbionts.</title>
        <authorList>
            <person name="Sun X."/>
            <person name="Fei Z."/>
            <person name="Harrison M."/>
        </authorList>
    </citation>
    <scope>NUCLEOTIDE SEQUENCE [LARGE SCALE GENOMIC DNA]</scope>
    <source>
        <strain evidence="1 2">IT104</strain>
    </source>
</reference>
<comment type="caution">
    <text evidence="1">The sequence shown here is derived from an EMBL/GenBank/DDBJ whole genome shotgun (WGS) entry which is preliminary data.</text>
</comment>